<organism evidence="4 5">
    <name type="scientific">Lachnellula cervina</name>
    <dbReference type="NCBI Taxonomy" id="1316786"/>
    <lineage>
        <taxon>Eukaryota</taxon>
        <taxon>Fungi</taxon>
        <taxon>Dikarya</taxon>
        <taxon>Ascomycota</taxon>
        <taxon>Pezizomycotina</taxon>
        <taxon>Leotiomycetes</taxon>
        <taxon>Helotiales</taxon>
        <taxon>Lachnaceae</taxon>
        <taxon>Lachnellula</taxon>
    </lineage>
</organism>
<gene>
    <name evidence="4" type="primary">sdnS_2</name>
    <name evidence="4" type="ORF">LCER1_G004806</name>
</gene>
<accession>A0A7D8YTC0</accession>
<keyword evidence="1" id="KW-0805">Transcription regulation</keyword>
<reference evidence="4 5" key="1">
    <citation type="submission" date="2018-05" db="EMBL/GenBank/DDBJ databases">
        <title>Whole genome sequencing for identification of molecular markers to develop diagnostic detection tools for the regulated plant pathogen Lachnellula willkommii.</title>
        <authorList>
            <person name="Giroux E."/>
            <person name="Bilodeau G."/>
        </authorList>
    </citation>
    <scope>NUCLEOTIDE SEQUENCE [LARGE SCALE GENOMIC DNA]</scope>
    <source>
        <strain evidence="4 5">CBS 625.97</strain>
    </source>
</reference>
<keyword evidence="3" id="KW-0539">Nucleus</keyword>
<evidence type="ECO:0000256" key="3">
    <source>
        <dbReference type="ARBA" id="ARBA00023242"/>
    </source>
</evidence>
<dbReference type="OrthoDB" id="6509908at2759"/>
<proteinExistence type="predicted"/>
<sequence length="488" mass="54941">MSMSGLMVTIIRRAIAPWVLDILPEKYPETLSGFVTFALSSNDPSLVGLGLLSIAASIQQLDSNHEHILRQLPSPQADLFYKYLNCVDALILNDSYYASSMVGLGVGVLAAKLLMNLGLIRKAWLLIHRSISYGQILGLQSQQRSQTEPETVISRRERTWSYLCELDLYISLLIGLPYAAISSTMQTDRHVRQGTTSWFQSRLLKLATRTIDRNQAGLELSSILSQDLHRDAELAAYEMDRNFWDAPAELMLQRIDRSEYMERITSQLWYHHICVFIHMPLMIQSIEDPALENHRTACLAGSREALKTYHIMRSDPLAAFKLEKLIDYQTFICATLLLLGKLGSGFLPNGSEQSHYDRDWELIESTLEILRRVSTTSNNLIAAQALQGLETLASLARNFHLQHGKCQTPSLKIVVPFSGTITIFPGSSIKCSRDSSAQSLNVQPLFTLSNGFNNEGENQYPSIDFSWDNMIGMTTEDNWAWLPDLSTT</sequence>
<evidence type="ECO:0000313" key="4">
    <source>
        <dbReference type="EMBL" id="TVY53646.1"/>
    </source>
</evidence>
<dbReference type="PANTHER" id="PTHR47840">
    <property type="entry name" value="ZN(II)2CYS6 TRANSCRIPTION FACTOR (EUROFUNG)-RELATED"/>
    <property type="match status" value="1"/>
</dbReference>
<dbReference type="CDD" id="cd12148">
    <property type="entry name" value="fungal_TF_MHR"/>
    <property type="match status" value="1"/>
</dbReference>
<evidence type="ECO:0000256" key="2">
    <source>
        <dbReference type="ARBA" id="ARBA00023163"/>
    </source>
</evidence>
<evidence type="ECO:0000256" key="1">
    <source>
        <dbReference type="ARBA" id="ARBA00023015"/>
    </source>
</evidence>
<evidence type="ECO:0000313" key="5">
    <source>
        <dbReference type="Proteomes" id="UP000481288"/>
    </source>
</evidence>
<keyword evidence="2" id="KW-0804">Transcription</keyword>
<protein>
    <submittedName>
        <fullName evidence="4">Transcription factor sdnS</fullName>
    </submittedName>
</protein>
<dbReference type="PANTHER" id="PTHR47840:SF1">
    <property type="entry name" value="ZN(II)2CYS6 TRANSCRIPTION FACTOR (EUROFUNG)"/>
    <property type="match status" value="1"/>
</dbReference>
<name>A0A7D8YTC0_9HELO</name>
<dbReference type="AlphaFoldDB" id="A0A7D8YTC0"/>
<dbReference type="Proteomes" id="UP000481288">
    <property type="component" value="Unassembled WGS sequence"/>
</dbReference>
<keyword evidence="5" id="KW-1185">Reference proteome</keyword>
<dbReference type="EMBL" id="QGMG01000430">
    <property type="protein sequence ID" value="TVY53646.1"/>
    <property type="molecule type" value="Genomic_DNA"/>
</dbReference>
<comment type="caution">
    <text evidence="4">The sequence shown here is derived from an EMBL/GenBank/DDBJ whole genome shotgun (WGS) entry which is preliminary data.</text>
</comment>